<sequence length="156" mass="17642">MRGSMWRELRIQWSEVHRETPKIDDCEMNPASNMVSNLKFSGNDWGMEGEWSRDGELLTGGKVESGLKKRWRAGRDSGEKAFLKSWGGLCLLLPGRHEPDIASRRSRYQLQGPRTNKIRVKNPSKTEGRRKQAKSPQTMATASRNLDGGLETPKSS</sequence>
<feature type="region of interest" description="Disordered" evidence="1">
    <location>
        <begin position="103"/>
        <end position="156"/>
    </location>
</feature>
<gene>
    <name evidence="2" type="ORF">K469DRAFT_684842</name>
</gene>
<evidence type="ECO:0000256" key="1">
    <source>
        <dbReference type="SAM" id="MobiDB-lite"/>
    </source>
</evidence>
<evidence type="ECO:0000313" key="2">
    <source>
        <dbReference type="EMBL" id="KAF2188080.1"/>
    </source>
</evidence>
<evidence type="ECO:0000313" key="3">
    <source>
        <dbReference type="Proteomes" id="UP000800200"/>
    </source>
</evidence>
<accession>A0A6A6ED95</accession>
<dbReference type="AlphaFoldDB" id="A0A6A6ED95"/>
<organism evidence="2 3">
    <name type="scientific">Zopfia rhizophila CBS 207.26</name>
    <dbReference type="NCBI Taxonomy" id="1314779"/>
    <lineage>
        <taxon>Eukaryota</taxon>
        <taxon>Fungi</taxon>
        <taxon>Dikarya</taxon>
        <taxon>Ascomycota</taxon>
        <taxon>Pezizomycotina</taxon>
        <taxon>Dothideomycetes</taxon>
        <taxon>Dothideomycetes incertae sedis</taxon>
        <taxon>Zopfiaceae</taxon>
        <taxon>Zopfia</taxon>
    </lineage>
</organism>
<reference evidence="2" key="1">
    <citation type="journal article" date="2020" name="Stud. Mycol.">
        <title>101 Dothideomycetes genomes: a test case for predicting lifestyles and emergence of pathogens.</title>
        <authorList>
            <person name="Haridas S."/>
            <person name="Albert R."/>
            <person name="Binder M."/>
            <person name="Bloem J."/>
            <person name="Labutti K."/>
            <person name="Salamov A."/>
            <person name="Andreopoulos B."/>
            <person name="Baker S."/>
            <person name="Barry K."/>
            <person name="Bills G."/>
            <person name="Bluhm B."/>
            <person name="Cannon C."/>
            <person name="Castanera R."/>
            <person name="Culley D."/>
            <person name="Daum C."/>
            <person name="Ezra D."/>
            <person name="Gonzalez J."/>
            <person name="Henrissat B."/>
            <person name="Kuo A."/>
            <person name="Liang C."/>
            <person name="Lipzen A."/>
            <person name="Lutzoni F."/>
            <person name="Magnuson J."/>
            <person name="Mondo S."/>
            <person name="Nolan M."/>
            <person name="Ohm R."/>
            <person name="Pangilinan J."/>
            <person name="Park H.-J."/>
            <person name="Ramirez L."/>
            <person name="Alfaro M."/>
            <person name="Sun H."/>
            <person name="Tritt A."/>
            <person name="Yoshinaga Y."/>
            <person name="Zwiers L.-H."/>
            <person name="Turgeon B."/>
            <person name="Goodwin S."/>
            <person name="Spatafora J."/>
            <person name="Crous P."/>
            <person name="Grigoriev I."/>
        </authorList>
    </citation>
    <scope>NUCLEOTIDE SEQUENCE</scope>
    <source>
        <strain evidence="2">CBS 207.26</strain>
    </source>
</reference>
<dbReference type="EMBL" id="ML994624">
    <property type="protein sequence ID" value="KAF2188080.1"/>
    <property type="molecule type" value="Genomic_DNA"/>
</dbReference>
<keyword evidence="3" id="KW-1185">Reference proteome</keyword>
<dbReference type="Proteomes" id="UP000800200">
    <property type="component" value="Unassembled WGS sequence"/>
</dbReference>
<proteinExistence type="predicted"/>
<protein>
    <submittedName>
        <fullName evidence="2">Uncharacterized protein</fullName>
    </submittedName>
</protein>
<name>A0A6A6ED95_9PEZI</name>
<feature type="compositionally biased region" description="Polar residues" evidence="1">
    <location>
        <begin position="134"/>
        <end position="144"/>
    </location>
</feature>